<evidence type="ECO:0000313" key="2">
    <source>
        <dbReference type="Proteomes" id="UP000837857"/>
    </source>
</evidence>
<reference evidence="1" key="1">
    <citation type="submission" date="2022-03" db="EMBL/GenBank/DDBJ databases">
        <authorList>
            <person name="Martin H S."/>
        </authorList>
    </citation>
    <scope>NUCLEOTIDE SEQUENCE</scope>
</reference>
<feature type="non-terminal residue" evidence="1">
    <location>
        <position position="93"/>
    </location>
</feature>
<organism evidence="1 2">
    <name type="scientific">Iphiclides podalirius</name>
    <name type="common">scarce swallowtail</name>
    <dbReference type="NCBI Taxonomy" id="110791"/>
    <lineage>
        <taxon>Eukaryota</taxon>
        <taxon>Metazoa</taxon>
        <taxon>Ecdysozoa</taxon>
        <taxon>Arthropoda</taxon>
        <taxon>Hexapoda</taxon>
        <taxon>Insecta</taxon>
        <taxon>Pterygota</taxon>
        <taxon>Neoptera</taxon>
        <taxon>Endopterygota</taxon>
        <taxon>Lepidoptera</taxon>
        <taxon>Glossata</taxon>
        <taxon>Ditrysia</taxon>
        <taxon>Papilionoidea</taxon>
        <taxon>Papilionidae</taxon>
        <taxon>Papilioninae</taxon>
        <taxon>Iphiclides</taxon>
    </lineage>
</organism>
<proteinExistence type="predicted"/>
<gene>
    <name evidence="1" type="ORF">IPOD504_LOCUS2830</name>
</gene>
<protein>
    <submittedName>
        <fullName evidence="1">Uncharacterized protein</fullName>
    </submittedName>
</protein>
<dbReference type="Proteomes" id="UP000837857">
    <property type="component" value="Chromosome 12"/>
</dbReference>
<dbReference type="EMBL" id="OW152824">
    <property type="protein sequence ID" value="CAH2040826.1"/>
    <property type="molecule type" value="Genomic_DNA"/>
</dbReference>
<name>A0ABN8HXU4_9NEOP</name>
<evidence type="ECO:0000313" key="1">
    <source>
        <dbReference type="EMBL" id="CAH2040826.1"/>
    </source>
</evidence>
<keyword evidence="2" id="KW-1185">Reference proteome</keyword>
<sequence>MRYLGLHKKYARRNLKHTRDSYNETGFANSTLSQRCAREKNHFLRASGTGELTSGESRGDAPAEARSFGPYLAREMKQHRFRDGHQDQTFRVP</sequence>
<accession>A0ABN8HXU4</accession>